<evidence type="ECO:0000313" key="2">
    <source>
        <dbReference type="EMBL" id="KAF9580181.1"/>
    </source>
</evidence>
<feature type="compositionally biased region" description="Basic and acidic residues" evidence="1">
    <location>
        <begin position="201"/>
        <end position="216"/>
    </location>
</feature>
<feature type="region of interest" description="Disordered" evidence="1">
    <location>
        <begin position="383"/>
        <end position="403"/>
    </location>
</feature>
<gene>
    <name evidence="2" type="ORF">BGW38_003281</name>
</gene>
<comment type="caution">
    <text evidence="2">The sequence shown here is derived from an EMBL/GenBank/DDBJ whole genome shotgun (WGS) entry which is preliminary data.</text>
</comment>
<keyword evidence="3" id="KW-1185">Reference proteome</keyword>
<feature type="compositionally biased region" description="Basic and acidic residues" evidence="1">
    <location>
        <begin position="930"/>
        <end position="939"/>
    </location>
</feature>
<feature type="region of interest" description="Disordered" evidence="1">
    <location>
        <begin position="456"/>
        <end position="479"/>
    </location>
</feature>
<accession>A0A9P6KCT5</accession>
<dbReference type="PANTHER" id="PTHR23159">
    <property type="entry name" value="CENTROSOMAL PROTEIN 2"/>
    <property type="match status" value="1"/>
</dbReference>
<reference evidence="2" key="1">
    <citation type="journal article" date="2020" name="Fungal Divers.">
        <title>Resolving the Mortierellaceae phylogeny through synthesis of multi-gene phylogenetics and phylogenomics.</title>
        <authorList>
            <person name="Vandepol N."/>
            <person name="Liber J."/>
            <person name="Desiro A."/>
            <person name="Na H."/>
            <person name="Kennedy M."/>
            <person name="Barry K."/>
            <person name="Grigoriev I.V."/>
            <person name="Miller A.N."/>
            <person name="O'Donnell K."/>
            <person name="Stajich J.E."/>
            <person name="Bonito G."/>
        </authorList>
    </citation>
    <scope>NUCLEOTIDE SEQUENCE</scope>
    <source>
        <strain evidence="2">KOD1015</strain>
    </source>
</reference>
<feature type="compositionally biased region" description="Basic and acidic residues" evidence="1">
    <location>
        <begin position="946"/>
        <end position="996"/>
    </location>
</feature>
<dbReference type="AlphaFoldDB" id="A0A9P6KCT5"/>
<name>A0A9P6KCT5_9FUNG</name>
<sequence>MQKNEQRNASGQLEESMSSSRGSGQETKQWTTTGLPRPTRAQASDTIPTLSVALDEIEQARRLGRSTGGRPVPSTHRSNSPSTIPMHNRDIENDNSMAGPVKNRRSNSQRTRAQDLEDEEEDRSYSLTRFSQSPSPTPPPPQRSSQPSPAGSVRTVYPYSNNKNIVSYQYRDPQTSVATTMTRLDTRSGIDQTSALSQVRQRADQKAWERQMEIQRDMAAQRTLAREFNGGSSQNSDTGERQSRSRQGQQQRDSIEQLGEDEDQVESWQEAEGSKKGARKSIPSSWMDNHHDQYPAALPQQNGSIPGGTASRPVFIENPHRFAPTPSPDVSSDLVRHVSRRSEMSALRQYDQIWNKNYQRIQHHNQLLEQVLEHLKSAEQIQGQNGVDGGNADAYSEGDEEDQEWEQMQLELDQIRQQLEETLTRQKSLEGELGRANELNGIQAQDLERVQEMAKQDNDQWQQRLEEETTKQEESHTAKEERLLKSARLDADEAARQLTLEKEEKQKMDSYIQSLKRLVEDLEGQLHLQSTKARSTISTNDALLRQEQGRVRELEKALGDQREIQENAADIQAQADIDIDELTQKLRENEEVVNALEAELAQSRNREKGHVRRTEEAVDLARQQYERGQEEHFRELTELQQEMGQWQRQLADSQREMRIKDTAIHQLRTELEQKAAQLARANSLSSSTAVATQKAEGMIEELQDQLQRQDQEMMERESRIKALEQEVEDVHADEAGLVSEMEQKLAESETERIRLTEVLRNAHVQVEKEKRTARDLEANLQRQTQDLESEMFNRQEGLYQLLERILDELTSVQSGQPLGGDDLRRVSVEEIYLQFQARTRVILDEYAELHDVIENQRQELDEFVSKTEGLEDEMRSDKEQLEELQDKLGLAEEHIVQLEIENERFQREEPTLLHAYQEELDMLRKQVDQLEQNRQHQEELMQQQQKEAKTRNDKFREEAKVRENELNRLRRTERKREESLAELLSRVDEAKRETATESKNVGVGGGAT</sequence>
<dbReference type="EMBL" id="JAABOA010002232">
    <property type="protein sequence ID" value="KAF9580181.1"/>
    <property type="molecule type" value="Genomic_DNA"/>
</dbReference>
<feature type="compositionally biased region" description="Polar residues" evidence="1">
    <location>
        <begin position="75"/>
        <end position="85"/>
    </location>
</feature>
<protein>
    <submittedName>
        <fullName evidence="2">Uncharacterized protein</fullName>
    </submittedName>
</protein>
<dbReference type="OrthoDB" id="2430562at2759"/>
<proteinExistence type="predicted"/>
<feature type="compositionally biased region" description="Polar residues" evidence="1">
    <location>
        <begin position="7"/>
        <end position="34"/>
    </location>
</feature>
<feature type="region of interest" description="Disordered" evidence="1">
    <location>
        <begin position="1"/>
        <end position="158"/>
    </location>
</feature>
<dbReference type="PANTHER" id="PTHR23159:SF31">
    <property type="entry name" value="CENTROSOME-ASSOCIATED PROTEIN CEP250 ISOFORM X1"/>
    <property type="match status" value="1"/>
</dbReference>
<feature type="region of interest" description="Disordered" evidence="1">
    <location>
        <begin position="187"/>
        <end position="307"/>
    </location>
</feature>
<feature type="region of interest" description="Disordered" evidence="1">
    <location>
        <begin position="930"/>
        <end position="1008"/>
    </location>
</feature>
<organism evidence="2 3">
    <name type="scientific">Lunasporangiospora selenospora</name>
    <dbReference type="NCBI Taxonomy" id="979761"/>
    <lineage>
        <taxon>Eukaryota</taxon>
        <taxon>Fungi</taxon>
        <taxon>Fungi incertae sedis</taxon>
        <taxon>Mucoromycota</taxon>
        <taxon>Mortierellomycotina</taxon>
        <taxon>Mortierellomycetes</taxon>
        <taxon>Mortierellales</taxon>
        <taxon>Mortierellaceae</taxon>
        <taxon>Lunasporangiospora</taxon>
    </lineage>
</organism>
<dbReference type="Proteomes" id="UP000780801">
    <property type="component" value="Unassembled WGS sequence"/>
</dbReference>
<feature type="compositionally biased region" description="Polar residues" evidence="1">
    <location>
        <begin position="187"/>
        <end position="200"/>
    </location>
</feature>
<evidence type="ECO:0000256" key="1">
    <source>
        <dbReference type="SAM" id="MobiDB-lite"/>
    </source>
</evidence>
<evidence type="ECO:0000313" key="3">
    <source>
        <dbReference type="Proteomes" id="UP000780801"/>
    </source>
</evidence>